<dbReference type="GO" id="GO:0005524">
    <property type="term" value="F:ATP binding"/>
    <property type="evidence" value="ECO:0007669"/>
    <property type="project" value="UniProtKB-KW"/>
</dbReference>
<dbReference type="eggNOG" id="ENOG5030T2Q">
    <property type="taxonomic scope" value="Bacteria"/>
</dbReference>
<evidence type="ECO:0000313" key="5">
    <source>
        <dbReference type="Proteomes" id="UP000044071"/>
    </source>
</evidence>
<gene>
    <name evidence="4" type="ORF">BN59_01290</name>
</gene>
<dbReference type="EMBL" id="CCSB01000001">
    <property type="protein sequence ID" value="CDZ77011.1"/>
    <property type="molecule type" value="Genomic_DNA"/>
</dbReference>
<evidence type="ECO:0000256" key="1">
    <source>
        <dbReference type="ARBA" id="ARBA00022741"/>
    </source>
</evidence>
<dbReference type="RefSeq" id="WP_043873431.1">
    <property type="nucleotide sequence ID" value="NZ_CCVW01000001.1"/>
</dbReference>
<dbReference type="InterPro" id="IPR027417">
    <property type="entry name" value="P-loop_NTPase"/>
</dbReference>
<evidence type="ECO:0000259" key="3">
    <source>
        <dbReference type="Pfam" id="PF06414"/>
    </source>
</evidence>
<dbReference type="Pfam" id="PF06414">
    <property type="entry name" value="Zeta_toxin"/>
    <property type="match status" value="1"/>
</dbReference>
<keyword evidence="2" id="KW-0067">ATP-binding</keyword>
<name>A0A078KVK0_9GAMM</name>
<dbReference type="Proteomes" id="UP000044071">
    <property type="component" value="Unassembled WGS sequence"/>
</dbReference>
<dbReference type="SUPFAM" id="SSF52540">
    <property type="entry name" value="P-loop containing nucleoside triphosphate hydrolases"/>
    <property type="match status" value="1"/>
</dbReference>
<reference evidence="4 5" key="1">
    <citation type="submission" date="2014-06" db="EMBL/GenBank/DDBJ databases">
        <authorList>
            <person name="Urmite Genomes Urmite Genomes"/>
        </authorList>
    </citation>
    <scope>NUCLEOTIDE SEQUENCE [LARGE SCALE GENOMIC DNA]</scope>
</reference>
<evidence type="ECO:0000256" key="2">
    <source>
        <dbReference type="ARBA" id="ARBA00022840"/>
    </source>
</evidence>
<keyword evidence="1" id="KW-0547">Nucleotide-binding</keyword>
<dbReference type="Gene3D" id="3.40.50.300">
    <property type="entry name" value="P-loop containing nucleotide triphosphate hydrolases"/>
    <property type="match status" value="1"/>
</dbReference>
<organism evidence="4 5">
    <name type="scientific">Legionella massiliensis</name>
    <dbReference type="NCBI Taxonomy" id="1034943"/>
    <lineage>
        <taxon>Bacteria</taxon>
        <taxon>Pseudomonadati</taxon>
        <taxon>Pseudomonadota</taxon>
        <taxon>Gammaproteobacteria</taxon>
        <taxon>Legionellales</taxon>
        <taxon>Legionellaceae</taxon>
        <taxon>Legionella</taxon>
    </lineage>
</organism>
<keyword evidence="5" id="KW-1185">Reference proteome</keyword>
<dbReference type="OrthoDB" id="5649340at2"/>
<dbReference type="GO" id="GO:0016301">
    <property type="term" value="F:kinase activity"/>
    <property type="evidence" value="ECO:0007669"/>
    <property type="project" value="InterPro"/>
</dbReference>
<sequence length="1413" mass="158270">MVKTIAKQRVNFGVAEDTELSRHEYHRTLRAAIELSATSHSYQETETGAVYQWDNIAPEIARVIIDEAKERGISISQEVIQEIGLEAYNNQILDNILSLLTSNPDYALFTEKLALAISDGQSTQLSLEVLLAAGIDSPEKLDQIYTQLLLGQKKLTKNFPNFNKIHETDDYAQVIEYLISQPLFDKFLRLFTASLAKEYNAGRAEVDHIQPPSLFTKDSLANFLQSLSTNLVLKAPPVSEKLTANTLYMEIVDDKLEYTVIAPNGQRSSGWLSQEQLGFAFNRTTTEEELKQHLPTILKITEQRKHTGHFINGNTALLKEKGQGFLKSETTENIFLSHLPAVDLVKDEAYKFSIYQWVEQGNMPVLKDQIVARACSEYERSLNSAINKAKQAFPMDEDFATHADAIAILMREIAALTASLEVDAHEQDIKLDTKIAELAEHLTWMKDYYGENPIQKEGETFPSTAGNFNDFLSKVVFGSNSKKVVSYLPNPEDQSGYLKLDLLRLVQQLINNDAVVRVRSSTQQGPVNLVNESHEPLAPARVLREQLKEKLTAQLKNNVHHHYTLQSYENDNLKLQQAPLTFRGGNVEDTLEKTRTFAKKMTRGGEFSADSHLLIGQENNLKKHETRSATASKQIASTGNDGTRSATESLDVAMRFGGNKDVKILYILRGKNAFNSQDFLDPIGKNSYSEIAYTHVDPSDYVMTIIYNKDNTILGVIPGDLSGEISGINEFTREVLQAGIDFYNISHDSERVGTVKLPKPDDQATTAPPHLKSSKSLMGIIESHKTETTATKQPNTGQLASVRIQPTQAANGSKQLAMSLVRPGIVLTPPSTLSLPKQPFHFDPRRLLEVQIEANRQYRMRHVLTLNSFTRWSRSERLIQENYNRILQSGFMDGPIDEQLHHANIAQEEWLTDVLVPRVDTALLLNIAARLITDYAVDVEEVNVLSQEMLLEILSETGTTITDIRSKIFSEFDSLAEAGPYQECLEKAKAKMGKIYPMLEPDTHGYTTKLASCFAMERNKYIKKRTHELVGEFLDLHFAKYAAAKNLQLKPVFPLADNKDYVFLGAAASGKSTISNQYFSPEDKKNFVSLATDDYRGICRPYTGDFEKEETEQVFVRTQDSAYLVSELVEERMRAKKSERPNVIVDGVTYKASHRELVEQNKNSIVVCACLDDMSLAVKRSYDRAMKEDAGSADKGRHINTSSLIAMHKTASINLIKYCAPNSRIAFYDTNVPRGTNPPLIAVVDTHVEKTLTVSNEPGALMRVTSFFNKARVNVNAQGDDSLFFSKSKKTVFQIDSLFAVLGFGYKIALNGENDKPYLSIEKNPRGGIVMQVIDPQQLEKKLSESSGAEKELMQMLVLYAHYGSLKEVNKQLIVHDGKIDSLVAKILPIIMATSTISQEVKPDQGSDISLFH</sequence>
<dbReference type="InterPro" id="IPR010488">
    <property type="entry name" value="Zeta_toxin_domain"/>
</dbReference>
<feature type="domain" description="Zeta toxin" evidence="3">
    <location>
        <begin position="1060"/>
        <end position="1215"/>
    </location>
</feature>
<protein>
    <submittedName>
        <fullName evidence="4">Zeta toxin</fullName>
    </submittedName>
</protein>
<evidence type="ECO:0000313" key="4">
    <source>
        <dbReference type="EMBL" id="CDZ77011.1"/>
    </source>
</evidence>
<dbReference type="STRING" id="1034943.BN59_01290"/>
<accession>A0A078KVK0</accession>
<proteinExistence type="predicted"/>